<name>A0A5N1J1A9_9BACT</name>
<sequence length="275" mass="30825">MLKKVNALVLGLAVLLAVGCGKDDPEPQPDSQTPTPKSCRLVKYVFPGYGSNDGIVEKYVYDNSGKVIQKNIARSDSSKYIEDIVYSANGNVKEIILSSGNRSVKSSYHYNGANLIDKILFYDQDAGGNYYLQSIYQLQYDIIGRLIKHSNFGPQDTVSGGYIDYFYPAANQMKIMVYNKNQAGNLGLHYITFWEYDSHKNPVIIDGNFIGSGLYKSNFIPQNIIKSTTTEVASGYTGEPFFYNTIYNPAGYPIERTTVVGNQILSKENWYYNCQ</sequence>
<feature type="signal peptide" evidence="1">
    <location>
        <begin position="1"/>
        <end position="22"/>
    </location>
</feature>
<comment type="caution">
    <text evidence="2">The sequence shown here is derived from an EMBL/GenBank/DDBJ whole genome shotgun (WGS) entry which is preliminary data.</text>
</comment>
<evidence type="ECO:0008006" key="4">
    <source>
        <dbReference type="Google" id="ProtNLM"/>
    </source>
</evidence>
<keyword evidence="3" id="KW-1185">Reference proteome</keyword>
<evidence type="ECO:0000313" key="3">
    <source>
        <dbReference type="Proteomes" id="UP000326570"/>
    </source>
</evidence>
<dbReference type="Gene3D" id="2.180.10.10">
    <property type="entry name" value="RHS repeat-associated core"/>
    <property type="match status" value="1"/>
</dbReference>
<evidence type="ECO:0000256" key="1">
    <source>
        <dbReference type="SAM" id="SignalP"/>
    </source>
</evidence>
<dbReference type="PROSITE" id="PS51257">
    <property type="entry name" value="PROKAR_LIPOPROTEIN"/>
    <property type="match status" value="1"/>
</dbReference>
<dbReference type="RefSeq" id="WP_150903287.1">
    <property type="nucleotide sequence ID" value="NZ_VTWT01000003.1"/>
</dbReference>
<gene>
    <name evidence="2" type="ORF">F0P94_07655</name>
</gene>
<feature type="chain" id="PRO_5024802243" description="DUF4595 domain-containing protein" evidence="1">
    <location>
        <begin position="23"/>
        <end position="275"/>
    </location>
</feature>
<reference evidence="2 3" key="1">
    <citation type="submission" date="2019-09" db="EMBL/GenBank/DDBJ databases">
        <title>Genome sequence of Adhaeribacter sp. M2.</title>
        <authorList>
            <person name="Srinivasan S."/>
        </authorList>
    </citation>
    <scope>NUCLEOTIDE SEQUENCE [LARGE SCALE GENOMIC DNA]</scope>
    <source>
        <strain evidence="2 3">M2</strain>
    </source>
</reference>
<evidence type="ECO:0000313" key="2">
    <source>
        <dbReference type="EMBL" id="KAA9340214.1"/>
    </source>
</evidence>
<dbReference type="AlphaFoldDB" id="A0A5N1J1A9"/>
<keyword evidence="1" id="KW-0732">Signal</keyword>
<dbReference type="EMBL" id="VTWT01000003">
    <property type="protein sequence ID" value="KAA9340214.1"/>
    <property type="molecule type" value="Genomic_DNA"/>
</dbReference>
<dbReference type="Proteomes" id="UP000326570">
    <property type="component" value="Unassembled WGS sequence"/>
</dbReference>
<accession>A0A5N1J1A9</accession>
<organism evidence="2 3">
    <name type="scientific">Adhaeribacter soli</name>
    <dbReference type="NCBI Taxonomy" id="2607655"/>
    <lineage>
        <taxon>Bacteria</taxon>
        <taxon>Pseudomonadati</taxon>
        <taxon>Bacteroidota</taxon>
        <taxon>Cytophagia</taxon>
        <taxon>Cytophagales</taxon>
        <taxon>Hymenobacteraceae</taxon>
        <taxon>Adhaeribacter</taxon>
    </lineage>
</organism>
<proteinExistence type="predicted"/>
<protein>
    <recommendedName>
        <fullName evidence="4">DUF4595 domain-containing protein</fullName>
    </recommendedName>
</protein>